<organism evidence="12 13">
    <name type="scientific">Kockovaella imperatae</name>
    <dbReference type="NCBI Taxonomy" id="4999"/>
    <lineage>
        <taxon>Eukaryota</taxon>
        <taxon>Fungi</taxon>
        <taxon>Dikarya</taxon>
        <taxon>Basidiomycota</taxon>
        <taxon>Agaricomycotina</taxon>
        <taxon>Tremellomycetes</taxon>
        <taxon>Tremellales</taxon>
        <taxon>Cuniculitremaceae</taxon>
        <taxon>Kockovaella</taxon>
    </lineage>
</organism>
<evidence type="ECO:0000256" key="10">
    <source>
        <dbReference type="SAM" id="MobiDB-lite"/>
    </source>
</evidence>
<keyword evidence="5 11" id="KW-0812">Transmembrane</keyword>
<keyword evidence="7 11" id="KW-1133">Transmembrane helix</keyword>
<keyword evidence="3" id="KW-0328">Glycosyltransferase</keyword>
<dbReference type="InterPro" id="IPR002659">
    <property type="entry name" value="Glyco_trans_31"/>
</dbReference>
<feature type="region of interest" description="Disordered" evidence="10">
    <location>
        <begin position="89"/>
        <end position="111"/>
    </location>
</feature>
<comment type="caution">
    <text evidence="12">The sequence shown here is derived from an EMBL/GenBank/DDBJ whole genome shotgun (WGS) entry which is preliminary data.</text>
</comment>
<evidence type="ECO:0000256" key="6">
    <source>
        <dbReference type="ARBA" id="ARBA00022968"/>
    </source>
</evidence>
<evidence type="ECO:0000313" key="12">
    <source>
        <dbReference type="EMBL" id="ORX33532.1"/>
    </source>
</evidence>
<evidence type="ECO:0000256" key="4">
    <source>
        <dbReference type="ARBA" id="ARBA00022679"/>
    </source>
</evidence>
<dbReference type="AlphaFoldDB" id="A0A1Y1U6A6"/>
<keyword evidence="9 11" id="KW-0472">Membrane</keyword>
<evidence type="ECO:0000256" key="1">
    <source>
        <dbReference type="ARBA" id="ARBA00004323"/>
    </source>
</evidence>
<comment type="similarity">
    <text evidence="2">Belongs to the glycosyltransferase 31 family.</text>
</comment>
<dbReference type="GeneID" id="33559075"/>
<feature type="region of interest" description="Disordered" evidence="10">
    <location>
        <begin position="52"/>
        <end position="73"/>
    </location>
</feature>
<evidence type="ECO:0000256" key="2">
    <source>
        <dbReference type="ARBA" id="ARBA00008661"/>
    </source>
</evidence>
<keyword evidence="8" id="KW-0333">Golgi apparatus</keyword>
<sequence length="730" mass="81485">MTGRSMSANNIHQASSSGYTSPTRIKNPSIDVFLSATTALMPLVRDPHHILPVSVPGTPGGSPPLSRRNSPLPSARASMLDMEAEYNALAGPSSPRTSTSTVTRSDPESVDEDEFLPTYQRNHAPSWFTSGVESSLVSPKITNHRSRPPPLRIPSGRPKRWRRALNALGFTGTGSRTGTRVKERERLMSDFSSPLSRADDPKWFTRTMAYVPTTPWGIVSFLFFFGCFAVSMTILLKYILEPDKQALPWRAYCSSDYPTLYSLQHTRDPLGESFGPGSSEHPLPPPTYLDHSHLPPHGSTDAHRSLFPFGSSDTLTLKPLTSDMSAWPFPGQSTAPRAGEIQSALSDTPPVGVFVGVFTYDAAVARRNMIRMSYASHARSRKVGSKSVRLRFIMGRPSHRHRKAVELEMEAFNDIVILDIPENMNQGKTHAYFTWAAEHAMVDDYDFATYDLPVPASQSDVAARPKPVQKGERRPDYIVKADDDSFIMLGELERRLRVIPRKMAYWGYLVKNKFMGGQCYALSLDLAEYVASFPPLRQMTHGKEDKLVSRWMTVHPQKENIVWVSEKCGIYDHPRAGTVYSHGFLFPSEIAKTREEQSTGLDTETTLLRGGLLADAYSTVSKFGVPFRPLRGIKTAEQNVESLVEGSPLSKLRDYPQGPASVPESEWRVKSNTEKVSTLFDMRPSRSSRFLDDADERGGTVVVHYIKKREWFIETMVALLGTSEHHLKGT</sequence>
<accession>A0A1Y1U6A6</accession>
<evidence type="ECO:0000256" key="3">
    <source>
        <dbReference type="ARBA" id="ARBA00022676"/>
    </source>
</evidence>
<evidence type="ECO:0008006" key="14">
    <source>
        <dbReference type="Google" id="ProtNLM"/>
    </source>
</evidence>
<keyword evidence="13" id="KW-1185">Reference proteome</keyword>
<evidence type="ECO:0000256" key="5">
    <source>
        <dbReference type="ARBA" id="ARBA00022692"/>
    </source>
</evidence>
<keyword evidence="4" id="KW-0808">Transferase</keyword>
<reference evidence="12 13" key="1">
    <citation type="submission" date="2017-03" db="EMBL/GenBank/DDBJ databases">
        <title>Widespread Adenine N6-methylation of Active Genes in Fungi.</title>
        <authorList>
            <consortium name="DOE Joint Genome Institute"/>
            <person name="Mondo S.J."/>
            <person name="Dannebaum R.O."/>
            <person name="Kuo R.C."/>
            <person name="Louie K.B."/>
            <person name="Bewick A.J."/>
            <person name="Labutti K."/>
            <person name="Haridas S."/>
            <person name="Kuo A."/>
            <person name="Salamov A."/>
            <person name="Ahrendt S.R."/>
            <person name="Lau R."/>
            <person name="Bowen B.P."/>
            <person name="Lipzen A."/>
            <person name="Sullivan W."/>
            <person name="Andreopoulos W.B."/>
            <person name="Clum A."/>
            <person name="Lindquist E."/>
            <person name="Daum C."/>
            <person name="Northen T.R."/>
            <person name="Ramamoorthy G."/>
            <person name="Schmitz R.J."/>
            <person name="Gryganskyi A."/>
            <person name="Culley D."/>
            <person name="Magnuson J."/>
            <person name="James T.Y."/>
            <person name="O'Malley M.A."/>
            <person name="Stajich J.E."/>
            <person name="Spatafora J.W."/>
            <person name="Visel A."/>
            <person name="Grigoriev I.V."/>
        </authorList>
    </citation>
    <scope>NUCLEOTIDE SEQUENCE [LARGE SCALE GENOMIC DNA]</scope>
    <source>
        <strain evidence="12 13">NRRL Y-17943</strain>
    </source>
</reference>
<dbReference type="PANTHER" id="PTHR11214">
    <property type="entry name" value="BETA-1,3-N-ACETYLGLUCOSAMINYLTRANSFERASE"/>
    <property type="match status" value="1"/>
</dbReference>
<gene>
    <name evidence="12" type="ORF">BD324DRAFT_639680</name>
</gene>
<evidence type="ECO:0000313" key="13">
    <source>
        <dbReference type="Proteomes" id="UP000193218"/>
    </source>
</evidence>
<dbReference type="GO" id="GO:0016758">
    <property type="term" value="F:hexosyltransferase activity"/>
    <property type="evidence" value="ECO:0007669"/>
    <property type="project" value="InterPro"/>
</dbReference>
<feature type="region of interest" description="Disordered" evidence="10">
    <location>
        <begin position="271"/>
        <end position="297"/>
    </location>
</feature>
<evidence type="ECO:0000256" key="11">
    <source>
        <dbReference type="SAM" id="Phobius"/>
    </source>
</evidence>
<dbReference type="EMBL" id="NBSH01000020">
    <property type="protein sequence ID" value="ORX33532.1"/>
    <property type="molecule type" value="Genomic_DNA"/>
</dbReference>
<keyword evidence="6" id="KW-0735">Signal-anchor</keyword>
<protein>
    <recommendedName>
        <fullName evidence="14">Galactosyltransferase-domain-containing protein</fullName>
    </recommendedName>
</protein>
<proteinExistence type="inferred from homology"/>
<feature type="region of interest" description="Disordered" evidence="10">
    <location>
        <begin position="138"/>
        <end position="157"/>
    </location>
</feature>
<dbReference type="RefSeq" id="XP_021867859.1">
    <property type="nucleotide sequence ID" value="XM_022017266.1"/>
</dbReference>
<feature type="transmembrane region" description="Helical" evidence="11">
    <location>
        <begin position="216"/>
        <end position="240"/>
    </location>
</feature>
<feature type="region of interest" description="Disordered" evidence="10">
    <location>
        <begin position="1"/>
        <end position="25"/>
    </location>
</feature>
<dbReference type="GO" id="GO:0051072">
    <property type="term" value="P:4,6-pyruvylated galactose residue biosynthetic process"/>
    <property type="evidence" value="ECO:0007669"/>
    <property type="project" value="TreeGrafter"/>
</dbReference>
<dbReference type="Proteomes" id="UP000193218">
    <property type="component" value="Unassembled WGS sequence"/>
</dbReference>
<evidence type="ECO:0000256" key="7">
    <source>
        <dbReference type="ARBA" id="ARBA00022989"/>
    </source>
</evidence>
<dbReference type="GO" id="GO:0000139">
    <property type="term" value="C:Golgi membrane"/>
    <property type="evidence" value="ECO:0007669"/>
    <property type="project" value="UniProtKB-SubCell"/>
</dbReference>
<comment type="subcellular location">
    <subcellularLocation>
        <location evidence="1">Golgi apparatus membrane</location>
        <topology evidence="1">Single-pass type II membrane protein</topology>
    </subcellularLocation>
</comment>
<dbReference type="PANTHER" id="PTHR11214:SF333">
    <property type="entry name" value="GLYCOSYLTRANSFERASE FAMILY 31 PROTEIN"/>
    <property type="match status" value="1"/>
</dbReference>
<dbReference type="InParanoid" id="A0A1Y1U6A6"/>
<dbReference type="OrthoDB" id="2139606at2759"/>
<dbReference type="STRING" id="4999.A0A1Y1U6A6"/>
<evidence type="ECO:0000256" key="8">
    <source>
        <dbReference type="ARBA" id="ARBA00023034"/>
    </source>
</evidence>
<feature type="compositionally biased region" description="Low complexity" evidence="10">
    <location>
        <begin position="92"/>
        <end position="104"/>
    </location>
</feature>
<name>A0A1Y1U6A6_9TREE</name>
<evidence type="ECO:0000256" key="9">
    <source>
        <dbReference type="ARBA" id="ARBA00023136"/>
    </source>
</evidence>